<dbReference type="InterPro" id="IPR036412">
    <property type="entry name" value="HAD-like_sf"/>
</dbReference>
<evidence type="ECO:0000313" key="5">
    <source>
        <dbReference type="EMBL" id="NMH88168.1"/>
    </source>
</evidence>
<dbReference type="GO" id="GO:0016787">
    <property type="term" value="F:hydrolase activity"/>
    <property type="evidence" value="ECO:0007669"/>
    <property type="project" value="UniProtKB-KW"/>
</dbReference>
<dbReference type="EMBL" id="JABBHF010000006">
    <property type="protein sequence ID" value="NMH88168.1"/>
    <property type="molecule type" value="Genomic_DNA"/>
</dbReference>
<dbReference type="InterPro" id="IPR023214">
    <property type="entry name" value="HAD_sf"/>
</dbReference>
<dbReference type="Gene3D" id="3.40.50.1000">
    <property type="entry name" value="HAD superfamily/HAD-like"/>
    <property type="match status" value="1"/>
</dbReference>
<dbReference type="SFLD" id="SFLDS00003">
    <property type="entry name" value="Haloacid_Dehalogenase"/>
    <property type="match status" value="1"/>
</dbReference>
<proteinExistence type="predicted"/>
<comment type="cofactor">
    <cofactor evidence="1">
        <name>Mg(2+)</name>
        <dbReference type="ChEBI" id="CHEBI:18420"/>
    </cofactor>
</comment>
<keyword evidence="4" id="KW-0460">Magnesium</keyword>
<dbReference type="Gene3D" id="1.10.150.520">
    <property type="match status" value="1"/>
</dbReference>
<dbReference type="NCBIfam" id="TIGR01549">
    <property type="entry name" value="HAD-SF-IA-v1"/>
    <property type="match status" value="1"/>
</dbReference>
<protein>
    <submittedName>
        <fullName evidence="5">HAD family hydrolase</fullName>
    </submittedName>
</protein>
<dbReference type="SUPFAM" id="SSF56784">
    <property type="entry name" value="HAD-like"/>
    <property type="match status" value="1"/>
</dbReference>
<dbReference type="InterPro" id="IPR041492">
    <property type="entry name" value="HAD_2"/>
</dbReference>
<keyword evidence="2" id="KW-0479">Metal-binding</keyword>
<evidence type="ECO:0000256" key="1">
    <source>
        <dbReference type="ARBA" id="ARBA00001946"/>
    </source>
</evidence>
<accession>A0ABX1RZE5</accession>
<reference evidence="5 6" key="1">
    <citation type="submission" date="2020-04" db="EMBL/GenBank/DDBJ databases">
        <title>A Flavivirga sp. nov.</title>
        <authorList>
            <person name="Sun X."/>
        </authorList>
    </citation>
    <scope>NUCLEOTIDE SEQUENCE [LARGE SCALE GENOMIC DNA]</scope>
    <source>
        <strain evidence="5 6">Y03</strain>
    </source>
</reference>
<gene>
    <name evidence="5" type="ORF">HHX25_11685</name>
</gene>
<evidence type="ECO:0000313" key="6">
    <source>
        <dbReference type="Proteomes" id="UP000746690"/>
    </source>
</evidence>
<sequence>MIIKDNKIVIFDLDDTLYNEIDFLKSAYKEIAEEIANDINADALSIYREMLICFDNKNNVFETIIKKYGVSYDTQELLHIYRNHVPELKLSKDRQDTLNKLKHSNISMGILTDGRSLQQRNKIKALQLDIWFSEIVISEEFGSEKPNSNNYTHFEKVFGKGQYYYVGDNINKDFITPNKLDWVTICLADNGLNIHKPNNVSLMNNEYLAKYTITSFIDILKVIDK</sequence>
<dbReference type="RefSeq" id="WP_169673435.1">
    <property type="nucleotide sequence ID" value="NZ_JABBHF010000006.1"/>
</dbReference>
<name>A0ABX1RZE5_9FLAO</name>
<evidence type="ECO:0000256" key="2">
    <source>
        <dbReference type="ARBA" id="ARBA00022723"/>
    </source>
</evidence>
<organism evidence="5 6">
    <name type="scientific">Flavivirga algicola</name>
    <dbReference type="NCBI Taxonomy" id="2729136"/>
    <lineage>
        <taxon>Bacteria</taxon>
        <taxon>Pseudomonadati</taxon>
        <taxon>Bacteroidota</taxon>
        <taxon>Flavobacteriia</taxon>
        <taxon>Flavobacteriales</taxon>
        <taxon>Flavobacteriaceae</taxon>
        <taxon>Flavivirga</taxon>
    </lineage>
</organism>
<evidence type="ECO:0000256" key="4">
    <source>
        <dbReference type="ARBA" id="ARBA00022842"/>
    </source>
</evidence>
<keyword evidence="6" id="KW-1185">Reference proteome</keyword>
<dbReference type="Proteomes" id="UP000746690">
    <property type="component" value="Unassembled WGS sequence"/>
</dbReference>
<dbReference type="InterPro" id="IPR006439">
    <property type="entry name" value="HAD-SF_hydro_IA"/>
</dbReference>
<dbReference type="SFLD" id="SFLDG01129">
    <property type="entry name" value="C1.5:_HAD__Beta-PGM__Phosphata"/>
    <property type="match status" value="1"/>
</dbReference>
<dbReference type="Pfam" id="PF13419">
    <property type="entry name" value="HAD_2"/>
    <property type="match status" value="1"/>
</dbReference>
<dbReference type="PANTHER" id="PTHR46470:SF2">
    <property type="entry name" value="GLYCERALDEHYDE 3-PHOSPHATE PHOSPHATASE"/>
    <property type="match status" value="1"/>
</dbReference>
<comment type="caution">
    <text evidence="5">The sequence shown here is derived from an EMBL/GenBank/DDBJ whole genome shotgun (WGS) entry which is preliminary data.</text>
</comment>
<keyword evidence="3 5" id="KW-0378">Hydrolase</keyword>
<dbReference type="InterPro" id="IPR051400">
    <property type="entry name" value="HAD-like_hydrolase"/>
</dbReference>
<dbReference type="PANTHER" id="PTHR46470">
    <property type="entry name" value="N-ACYLNEURAMINATE-9-PHOSPHATASE"/>
    <property type="match status" value="1"/>
</dbReference>
<evidence type="ECO:0000256" key="3">
    <source>
        <dbReference type="ARBA" id="ARBA00022801"/>
    </source>
</evidence>